<evidence type="ECO:0008006" key="6">
    <source>
        <dbReference type="Google" id="ProtNLM"/>
    </source>
</evidence>
<keyword evidence="3" id="KW-0012">Acyltransferase</keyword>
<sequence length="373" mass="41889">MEIMKPEIISRQTIKPSSPTPDSKKNYKFSVLDQLTPDRLYGGVILFYQNKEGDNSVDVAHISSVLKKSLSETLTHYYPLAGRIKDGVTVECNDEGAYFSEARVDCHLEGFLKHPEARDDVDLIVPGEIQSNSSDMGNYSDHLFQLWRNCDWAALGNLVKRRFVFDAVKLGALKAMATQSGVENPTRVEVVAALIYRCAVDASKVSSGSLKPSVLRQIMNLRKKIVPPLPEKSFGNILWTYGIHTTPRHEFHASVGQLKAGLAHFCDTYGKNFTGQELIRLMFKEEAKSAHSNDNHHVNMYRCTSWCRSSLYQTDFGWGKPIWLSPTGVGSKNIICLTDTREGDGIEAFVTLEEQEMAVFERDEELLPFSSLN</sequence>
<dbReference type="PANTHER" id="PTHR31623:SF118">
    <property type="entry name" value="BAHD ACYLTRANSFERASE"/>
    <property type="match status" value="1"/>
</dbReference>
<dbReference type="InterPro" id="IPR023213">
    <property type="entry name" value="CAT-like_dom_sf"/>
</dbReference>
<comment type="similarity">
    <text evidence="1">Belongs to the plant acyltransferase family.</text>
</comment>
<dbReference type="Proteomes" id="UP001227230">
    <property type="component" value="Chromosome 1"/>
</dbReference>
<proteinExistence type="inferred from homology"/>
<evidence type="ECO:0000256" key="2">
    <source>
        <dbReference type="ARBA" id="ARBA00022679"/>
    </source>
</evidence>
<dbReference type="Gene3D" id="3.30.559.10">
    <property type="entry name" value="Chloramphenicol acetyltransferase-like domain"/>
    <property type="match status" value="2"/>
</dbReference>
<protein>
    <recommendedName>
        <fullName evidence="6">Vinorine synthase</fullName>
    </recommendedName>
</protein>
<keyword evidence="2" id="KW-0808">Transferase</keyword>
<evidence type="ECO:0000313" key="5">
    <source>
        <dbReference type="Proteomes" id="UP001227230"/>
    </source>
</evidence>
<name>A0ABY9BFD9_VITVI</name>
<evidence type="ECO:0000256" key="3">
    <source>
        <dbReference type="ARBA" id="ARBA00023315"/>
    </source>
</evidence>
<evidence type="ECO:0000313" key="4">
    <source>
        <dbReference type="EMBL" id="WJZ81533.1"/>
    </source>
</evidence>
<keyword evidence="5" id="KW-1185">Reference proteome</keyword>
<dbReference type="PANTHER" id="PTHR31623">
    <property type="entry name" value="F21J9.9"/>
    <property type="match status" value="1"/>
</dbReference>
<gene>
    <name evidence="4" type="ORF">VitviT2T_001372</name>
</gene>
<dbReference type="EMBL" id="CP126648">
    <property type="protein sequence ID" value="WJZ81533.1"/>
    <property type="molecule type" value="Genomic_DNA"/>
</dbReference>
<evidence type="ECO:0000256" key="1">
    <source>
        <dbReference type="ARBA" id="ARBA00009861"/>
    </source>
</evidence>
<dbReference type="Pfam" id="PF02458">
    <property type="entry name" value="Transferase"/>
    <property type="match status" value="2"/>
</dbReference>
<organism evidence="4 5">
    <name type="scientific">Vitis vinifera</name>
    <name type="common">Grape</name>
    <dbReference type="NCBI Taxonomy" id="29760"/>
    <lineage>
        <taxon>Eukaryota</taxon>
        <taxon>Viridiplantae</taxon>
        <taxon>Streptophyta</taxon>
        <taxon>Embryophyta</taxon>
        <taxon>Tracheophyta</taxon>
        <taxon>Spermatophyta</taxon>
        <taxon>Magnoliopsida</taxon>
        <taxon>eudicotyledons</taxon>
        <taxon>Gunneridae</taxon>
        <taxon>Pentapetalae</taxon>
        <taxon>rosids</taxon>
        <taxon>Vitales</taxon>
        <taxon>Vitaceae</taxon>
        <taxon>Viteae</taxon>
        <taxon>Vitis</taxon>
    </lineage>
</organism>
<accession>A0ABY9BFD9</accession>
<reference evidence="4 5" key="1">
    <citation type="journal article" date="2023" name="Hortic Res">
        <title>The complete reference genome for grapevine (Vitis vinifera L.) genetics and breeding.</title>
        <authorList>
            <person name="Shi X."/>
            <person name="Cao S."/>
            <person name="Wang X."/>
            <person name="Huang S."/>
            <person name="Wang Y."/>
            <person name="Liu Z."/>
            <person name="Liu W."/>
            <person name="Leng X."/>
            <person name="Peng Y."/>
            <person name="Wang N."/>
            <person name="Wang Y."/>
            <person name="Ma Z."/>
            <person name="Xu X."/>
            <person name="Zhang F."/>
            <person name="Xue H."/>
            <person name="Zhong H."/>
            <person name="Wang Y."/>
            <person name="Zhang K."/>
            <person name="Velt A."/>
            <person name="Avia K."/>
            <person name="Holtgrawe D."/>
            <person name="Grimplet J."/>
            <person name="Matus J.T."/>
            <person name="Ware D."/>
            <person name="Wu X."/>
            <person name="Wang H."/>
            <person name="Liu C."/>
            <person name="Fang Y."/>
            <person name="Rustenholz C."/>
            <person name="Cheng Z."/>
            <person name="Xiao H."/>
            <person name="Zhou Y."/>
        </authorList>
    </citation>
    <scope>NUCLEOTIDE SEQUENCE [LARGE SCALE GENOMIC DNA]</scope>
    <source>
        <strain evidence="5">cv. Pinot noir / PN40024</strain>
        <tissue evidence="4">Leaf</tissue>
    </source>
</reference>